<gene>
    <name evidence="13" type="ORF">NSCI0253_LOCUS13798</name>
</gene>
<keyword evidence="7" id="KW-0333">Golgi apparatus</keyword>
<dbReference type="GO" id="GO:0031201">
    <property type="term" value="C:SNARE complex"/>
    <property type="evidence" value="ECO:0007669"/>
    <property type="project" value="TreeGrafter"/>
</dbReference>
<evidence type="ECO:0000256" key="4">
    <source>
        <dbReference type="ARBA" id="ARBA00022692"/>
    </source>
</evidence>
<dbReference type="InterPro" id="IPR045242">
    <property type="entry name" value="Syntaxin"/>
</dbReference>
<dbReference type="SUPFAM" id="SSF47661">
    <property type="entry name" value="t-snare proteins"/>
    <property type="match status" value="1"/>
</dbReference>
<comment type="similarity">
    <text evidence="2">Belongs to the syntaxin family.</text>
</comment>
<evidence type="ECO:0000256" key="9">
    <source>
        <dbReference type="ARBA" id="ARBA00023136"/>
    </source>
</evidence>
<evidence type="ECO:0000256" key="11">
    <source>
        <dbReference type="SAM" id="Phobius"/>
    </source>
</evidence>
<keyword evidence="4 11" id="KW-0812">Transmembrane</keyword>
<dbReference type="PROSITE" id="PS00914">
    <property type="entry name" value="SYNTAXIN"/>
    <property type="match status" value="1"/>
</dbReference>
<dbReference type="PANTHER" id="PTHR19957:SF83">
    <property type="entry name" value="SYNTAXIN-16"/>
    <property type="match status" value="1"/>
</dbReference>
<evidence type="ECO:0000256" key="10">
    <source>
        <dbReference type="SAM" id="Coils"/>
    </source>
</evidence>
<dbReference type="Gene3D" id="1.20.58.70">
    <property type="match status" value="1"/>
</dbReference>
<dbReference type="InterPro" id="IPR000727">
    <property type="entry name" value="T_SNARE_dom"/>
</dbReference>
<evidence type="ECO:0000256" key="8">
    <source>
        <dbReference type="ARBA" id="ARBA00023054"/>
    </source>
</evidence>
<comment type="subcellular location">
    <subcellularLocation>
        <location evidence="1">Golgi apparatus membrane</location>
        <topology evidence="1">Single-pass type IV membrane protein</topology>
    </subcellularLocation>
</comment>
<keyword evidence="8 10" id="KW-0175">Coiled coil</keyword>
<accession>A0A7S1A1J3</accession>
<dbReference type="GO" id="GO:0000149">
    <property type="term" value="F:SNARE binding"/>
    <property type="evidence" value="ECO:0007669"/>
    <property type="project" value="TreeGrafter"/>
</dbReference>
<evidence type="ECO:0000256" key="5">
    <source>
        <dbReference type="ARBA" id="ARBA00022927"/>
    </source>
</evidence>
<evidence type="ECO:0000256" key="6">
    <source>
        <dbReference type="ARBA" id="ARBA00022989"/>
    </source>
</evidence>
<dbReference type="InterPro" id="IPR006012">
    <property type="entry name" value="Syntaxin/epimorphin_CS"/>
</dbReference>
<dbReference type="PANTHER" id="PTHR19957">
    <property type="entry name" value="SYNTAXIN"/>
    <property type="match status" value="1"/>
</dbReference>
<dbReference type="InterPro" id="IPR010989">
    <property type="entry name" value="SNARE"/>
</dbReference>
<keyword evidence="6 11" id="KW-1133">Transmembrane helix</keyword>
<dbReference type="SMART" id="SM00397">
    <property type="entry name" value="t_SNARE"/>
    <property type="match status" value="1"/>
</dbReference>
<protein>
    <recommendedName>
        <fullName evidence="12">t-SNARE coiled-coil homology domain-containing protein</fullName>
    </recommendedName>
</protein>
<dbReference type="GO" id="GO:0006886">
    <property type="term" value="P:intracellular protein transport"/>
    <property type="evidence" value="ECO:0007669"/>
    <property type="project" value="InterPro"/>
</dbReference>
<dbReference type="PROSITE" id="PS50192">
    <property type="entry name" value="T_SNARE"/>
    <property type="match status" value="1"/>
</dbReference>
<evidence type="ECO:0000313" key="13">
    <source>
        <dbReference type="EMBL" id="CAD8839450.1"/>
    </source>
</evidence>
<name>A0A7S1A1J3_NOCSC</name>
<feature type="transmembrane region" description="Helical" evidence="11">
    <location>
        <begin position="274"/>
        <end position="294"/>
    </location>
</feature>
<keyword evidence="3" id="KW-0813">Transport</keyword>
<evidence type="ECO:0000259" key="12">
    <source>
        <dbReference type="PROSITE" id="PS50192"/>
    </source>
</evidence>
<feature type="domain" description="T-SNARE coiled-coil homology" evidence="12">
    <location>
        <begin position="201"/>
        <end position="263"/>
    </location>
</feature>
<feature type="coiled-coil region" evidence="10">
    <location>
        <begin position="137"/>
        <end position="164"/>
    </location>
</feature>
<dbReference type="GO" id="GO:0000139">
    <property type="term" value="C:Golgi membrane"/>
    <property type="evidence" value="ECO:0007669"/>
    <property type="project" value="UniProtKB-SubCell"/>
</dbReference>
<dbReference type="GO" id="GO:0006906">
    <property type="term" value="P:vesicle fusion"/>
    <property type="evidence" value="ECO:0007669"/>
    <property type="project" value="TreeGrafter"/>
</dbReference>
<evidence type="ECO:0000256" key="1">
    <source>
        <dbReference type="ARBA" id="ARBA00004409"/>
    </source>
</evidence>
<reference evidence="13" key="1">
    <citation type="submission" date="2021-01" db="EMBL/GenBank/DDBJ databases">
        <authorList>
            <person name="Corre E."/>
            <person name="Pelletier E."/>
            <person name="Niang G."/>
            <person name="Scheremetjew M."/>
            <person name="Finn R."/>
            <person name="Kale V."/>
            <person name="Holt S."/>
            <person name="Cochrane G."/>
            <person name="Meng A."/>
            <person name="Brown T."/>
            <person name="Cohen L."/>
        </authorList>
    </citation>
    <scope>NUCLEOTIDE SEQUENCE</scope>
</reference>
<dbReference type="GO" id="GO:0048278">
    <property type="term" value="P:vesicle docking"/>
    <property type="evidence" value="ECO:0007669"/>
    <property type="project" value="TreeGrafter"/>
</dbReference>
<keyword evidence="5" id="KW-0653">Protein transport</keyword>
<evidence type="ECO:0000256" key="2">
    <source>
        <dbReference type="ARBA" id="ARBA00009063"/>
    </source>
</evidence>
<evidence type="ECO:0000256" key="7">
    <source>
        <dbReference type="ARBA" id="ARBA00023034"/>
    </source>
</evidence>
<dbReference type="EMBL" id="HBFQ01019665">
    <property type="protein sequence ID" value="CAD8839450.1"/>
    <property type="molecule type" value="Transcribed_RNA"/>
</dbReference>
<dbReference type="AlphaFoldDB" id="A0A7S1A1J3"/>
<evidence type="ECO:0000256" key="3">
    <source>
        <dbReference type="ARBA" id="ARBA00022448"/>
    </source>
</evidence>
<dbReference type="CDD" id="cd15845">
    <property type="entry name" value="SNARE_syntaxin16"/>
    <property type="match status" value="1"/>
</dbReference>
<proteinExistence type="inferred from homology"/>
<keyword evidence="9 11" id="KW-0472">Membrane</keyword>
<feature type="transmembrane region" description="Helical" evidence="11">
    <location>
        <begin position="300"/>
        <end position="323"/>
    </location>
</feature>
<dbReference type="GO" id="GO:0005484">
    <property type="term" value="F:SNAP receptor activity"/>
    <property type="evidence" value="ECO:0007669"/>
    <property type="project" value="InterPro"/>
</dbReference>
<sequence length="384" mass="42887">MAPITRDITQIFVGYRNSHRAPKHPGYRPLAEAEQELLEGGGGGGGRGRTAGAVLPPEWVDSSEEARETMSQIRRKIPELQRAQQRRLLNVFQKEGQESTEVETIASSLRALLSHCELLIHQVSVKGAGSSTSTCDMEFQRNLQRSLAAELQQLSKECHEVQRSYMDEVRRRRVNMGLEPEAPDVEEGTQGALMSELDERERFASQRSSEVAQLAASIYELHSIFKNLAILVIDQGTIMDRIDCNMEKVFQKGSEAKDQLQKAHTAQRKQNSRVLRIVLVLLIVDSLLLLFYAYKTSWKFGWTFTTIWLCFLGALVLGGYAVLARFFPSYRPHVSVACLRGLLPDGGCLQLWSDCKADCSPSAWFGGFRGRVAANVAGLAARRS</sequence>
<organism evidence="13">
    <name type="scientific">Noctiluca scintillans</name>
    <name type="common">Sea sparkle</name>
    <name type="synonym">Red tide dinoflagellate</name>
    <dbReference type="NCBI Taxonomy" id="2966"/>
    <lineage>
        <taxon>Eukaryota</taxon>
        <taxon>Sar</taxon>
        <taxon>Alveolata</taxon>
        <taxon>Dinophyceae</taxon>
        <taxon>Noctilucales</taxon>
        <taxon>Noctilucaceae</taxon>
        <taxon>Noctiluca</taxon>
    </lineage>
</organism>